<feature type="region of interest" description="Disordered" evidence="14">
    <location>
        <begin position="1"/>
        <end position="21"/>
    </location>
</feature>
<comment type="similarity">
    <text evidence="9 13">Belongs to the DyP-type peroxidase family.</text>
</comment>
<dbReference type="InterPro" id="IPR006314">
    <property type="entry name" value="Dyp_peroxidase"/>
</dbReference>
<sequence length="450" mass="47774">MATTHTPPEGADAGRTPWWNRPMTRRQMLRTSAAGALGLAVGAAAARIGWGAETRPAGGGTKAEAGSVQVVPFYGEHQAGITTPQQAHLVLAAYDVLTTRAGELKDLLRAWTEAAARMTQGQPLPASSSLTALPPADTGEALGLPPARLTLTFGFGPGLFRRDGVDRFGLASRRPNTLQDIPPMPREALDPAWCGGDLLIQACADDPQVAFHAVRNLTRAAAGAAAIRWMQRGFLGMPGAGGGDGGGGTAGAAAGSADRNQTPRNLFGFKDGTANRSVLTDAGLRQHVWVGPSDGPAWMRGGTYLAVRHIRMHLEVWDRTSLDDQEQTFGRRKDSGAPFGASDEFDPVDPARLPQDAHVRLARGDGSIQLLRRGYSYVAGIDPKTGLLDAGLCFLSFQRDLQRQFVPVLRRLQEQDALNEYTEHFGSAVFAIPPGTQPGSFVGEGLFGTL</sequence>
<keyword evidence="18" id="KW-1185">Reference proteome</keyword>
<dbReference type="Pfam" id="PF04261">
    <property type="entry name" value="Dyp_perox_N"/>
    <property type="match status" value="1"/>
</dbReference>
<evidence type="ECO:0000256" key="8">
    <source>
        <dbReference type="ARBA" id="ARBA00023239"/>
    </source>
</evidence>
<comment type="cofactor">
    <cofactor evidence="13">
        <name>heme b</name>
        <dbReference type="ChEBI" id="CHEBI:60344"/>
    </cofactor>
    <text evidence="13">Binds 1 heme b (iron(II)-protoporphyrin IX) group non-covalently per subunit.</text>
</comment>
<evidence type="ECO:0000313" key="17">
    <source>
        <dbReference type="EMBL" id="SFU83195.1"/>
    </source>
</evidence>
<name>A0A1I7JDE5_9BACL</name>
<dbReference type="PANTHER" id="PTHR30521:SF4">
    <property type="entry name" value="DEFERROCHELATASE"/>
    <property type="match status" value="1"/>
</dbReference>
<dbReference type="Proteomes" id="UP000183508">
    <property type="component" value="Unassembled WGS sequence"/>
</dbReference>
<reference evidence="18" key="1">
    <citation type="submission" date="2016-10" db="EMBL/GenBank/DDBJ databases">
        <authorList>
            <person name="Varghese N."/>
        </authorList>
    </citation>
    <scope>NUCLEOTIDE SEQUENCE [LARGE SCALE GENOMIC DNA]</scope>
    <source>
        <strain evidence="18">DSM 17980</strain>
    </source>
</reference>
<dbReference type="GO" id="GO:0033212">
    <property type="term" value="P:iron import into cell"/>
    <property type="evidence" value="ECO:0007669"/>
    <property type="project" value="InterPro"/>
</dbReference>
<dbReference type="GO" id="GO:0004325">
    <property type="term" value="F:ferrochelatase activity"/>
    <property type="evidence" value="ECO:0007669"/>
    <property type="project" value="UniProtKB-EC"/>
</dbReference>
<feature type="region of interest" description="Disordered" evidence="14">
    <location>
        <begin position="244"/>
        <end position="263"/>
    </location>
</feature>
<dbReference type="PROSITE" id="PS51318">
    <property type="entry name" value="TAT"/>
    <property type="match status" value="1"/>
</dbReference>
<dbReference type="SUPFAM" id="SSF54909">
    <property type="entry name" value="Dimeric alpha+beta barrel"/>
    <property type="match status" value="1"/>
</dbReference>
<keyword evidence="7 13" id="KW-0408">Iron</keyword>
<dbReference type="EC" id="1.11.1.-" evidence="13"/>
<dbReference type="GO" id="GO:0046872">
    <property type="term" value="F:metal ion binding"/>
    <property type="evidence" value="ECO:0007669"/>
    <property type="project" value="UniProtKB-KW"/>
</dbReference>
<dbReference type="InterPro" id="IPR011008">
    <property type="entry name" value="Dimeric_a/b-barrel"/>
</dbReference>
<dbReference type="EMBL" id="FPBV01000009">
    <property type="protein sequence ID" value="SFU83195.1"/>
    <property type="molecule type" value="Genomic_DNA"/>
</dbReference>
<evidence type="ECO:0000256" key="3">
    <source>
        <dbReference type="ARBA" id="ARBA00022617"/>
    </source>
</evidence>
<comment type="function">
    <text evidence="13">Involved in the recovery of exogenous heme iron. Extracts iron from heme while preserving the protoporphyrin ring intact.</text>
</comment>
<evidence type="ECO:0000256" key="6">
    <source>
        <dbReference type="ARBA" id="ARBA00023002"/>
    </source>
</evidence>
<dbReference type="GO" id="GO:0004601">
    <property type="term" value="F:peroxidase activity"/>
    <property type="evidence" value="ECO:0007669"/>
    <property type="project" value="UniProtKB-KW"/>
</dbReference>
<dbReference type="InterPro" id="IPR006313">
    <property type="entry name" value="EfeB/EfeN"/>
</dbReference>
<keyword evidence="5" id="KW-0732">Signal</keyword>
<dbReference type="InterPro" id="IPR048327">
    <property type="entry name" value="Dyp_perox_N"/>
</dbReference>
<protein>
    <recommendedName>
        <fullName evidence="10 13">Deferrochelatase</fullName>
        <ecNumber evidence="13">1.11.1.-</ecNumber>
    </recommendedName>
    <alternativeName>
        <fullName evidence="11 13">Peroxidase EfeB</fullName>
    </alternativeName>
</protein>
<evidence type="ECO:0000256" key="11">
    <source>
        <dbReference type="ARBA" id="ARBA00033775"/>
    </source>
</evidence>
<feature type="region of interest" description="Disordered" evidence="14">
    <location>
        <begin position="325"/>
        <end position="348"/>
    </location>
</feature>
<dbReference type="PANTHER" id="PTHR30521">
    <property type="entry name" value="DEFERROCHELATASE/PEROXIDASE"/>
    <property type="match status" value="1"/>
</dbReference>
<dbReference type="GO" id="GO:0005829">
    <property type="term" value="C:cytosol"/>
    <property type="evidence" value="ECO:0007669"/>
    <property type="project" value="TreeGrafter"/>
</dbReference>
<dbReference type="InterPro" id="IPR048328">
    <property type="entry name" value="Dyp_perox_C"/>
</dbReference>
<dbReference type="NCBIfam" id="TIGR01413">
    <property type="entry name" value="Dyp_perox_fam"/>
    <property type="match status" value="1"/>
</dbReference>
<evidence type="ECO:0000256" key="12">
    <source>
        <dbReference type="ARBA" id="ARBA00048856"/>
    </source>
</evidence>
<dbReference type="NCBIfam" id="TIGR01412">
    <property type="entry name" value="tat_substr_1"/>
    <property type="match status" value="1"/>
</dbReference>
<comment type="subcellular location">
    <subcellularLocation>
        <location evidence="1">Cell envelope</location>
    </subcellularLocation>
</comment>
<dbReference type="OrthoDB" id="9781066at2"/>
<comment type="catalytic activity">
    <reaction evidence="12">
        <text>heme b + 2 H(+) = protoporphyrin IX + Fe(2+)</text>
        <dbReference type="Rhea" id="RHEA:22584"/>
        <dbReference type="ChEBI" id="CHEBI:15378"/>
        <dbReference type="ChEBI" id="CHEBI:29033"/>
        <dbReference type="ChEBI" id="CHEBI:57306"/>
        <dbReference type="ChEBI" id="CHEBI:60344"/>
        <dbReference type="EC" id="4.98.1.1"/>
    </reaction>
    <physiologicalReaction direction="left-to-right" evidence="12">
        <dbReference type="Rhea" id="RHEA:22585"/>
    </physiologicalReaction>
</comment>
<keyword evidence="3 13" id="KW-0349">Heme</keyword>
<evidence type="ECO:0000256" key="9">
    <source>
        <dbReference type="ARBA" id="ARBA00025737"/>
    </source>
</evidence>
<evidence type="ECO:0000256" key="2">
    <source>
        <dbReference type="ARBA" id="ARBA00022559"/>
    </source>
</evidence>
<evidence type="ECO:0000256" key="4">
    <source>
        <dbReference type="ARBA" id="ARBA00022723"/>
    </source>
</evidence>
<dbReference type="InterPro" id="IPR006311">
    <property type="entry name" value="TAT_signal"/>
</dbReference>
<evidence type="ECO:0000256" key="7">
    <source>
        <dbReference type="ARBA" id="ARBA00023004"/>
    </source>
</evidence>
<keyword evidence="6 13" id="KW-0560">Oxidoreductase</keyword>
<keyword evidence="8" id="KW-0456">Lyase</keyword>
<evidence type="ECO:0000313" key="18">
    <source>
        <dbReference type="Proteomes" id="UP000183508"/>
    </source>
</evidence>
<evidence type="ECO:0000256" key="5">
    <source>
        <dbReference type="ARBA" id="ARBA00022729"/>
    </source>
</evidence>
<feature type="domain" description="Dyp-type peroxidase N-terminal" evidence="15">
    <location>
        <begin position="78"/>
        <end position="234"/>
    </location>
</feature>
<keyword evidence="2 13" id="KW-0575">Peroxidase</keyword>
<dbReference type="RefSeq" id="WP_083430364.1">
    <property type="nucleotide sequence ID" value="NZ_FPBV01000009.1"/>
</dbReference>
<dbReference type="AlphaFoldDB" id="A0A1I7JDE5"/>
<accession>A0A1I7JDE5</accession>
<keyword evidence="4 13" id="KW-0479">Metal-binding</keyword>
<gene>
    <name evidence="17" type="ORF">SAMN05421543_109129</name>
</gene>
<evidence type="ECO:0000259" key="16">
    <source>
        <dbReference type="Pfam" id="PF20628"/>
    </source>
</evidence>
<dbReference type="STRING" id="392015.SAMN05421543_109129"/>
<feature type="domain" description="Dyp-type peroxidase C-terminal" evidence="16">
    <location>
        <begin position="262"/>
        <end position="436"/>
    </location>
</feature>
<evidence type="ECO:0000259" key="15">
    <source>
        <dbReference type="Pfam" id="PF04261"/>
    </source>
</evidence>
<dbReference type="GO" id="GO:0020037">
    <property type="term" value="F:heme binding"/>
    <property type="evidence" value="ECO:0007669"/>
    <property type="project" value="InterPro"/>
</dbReference>
<dbReference type="PROSITE" id="PS51404">
    <property type="entry name" value="DYP_PEROXIDASE"/>
    <property type="match status" value="1"/>
</dbReference>
<dbReference type="GO" id="GO:0030313">
    <property type="term" value="C:cell envelope"/>
    <property type="evidence" value="ECO:0007669"/>
    <property type="project" value="UniProtKB-SubCell"/>
</dbReference>
<evidence type="ECO:0000256" key="1">
    <source>
        <dbReference type="ARBA" id="ARBA00004196"/>
    </source>
</evidence>
<organism evidence="17 18">
    <name type="scientific">Alicyclobacillus macrosporangiidus</name>
    <dbReference type="NCBI Taxonomy" id="392015"/>
    <lineage>
        <taxon>Bacteria</taxon>
        <taxon>Bacillati</taxon>
        <taxon>Bacillota</taxon>
        <taxon>Bacilli</taxon>
        <taxon>Bacillales</taxon>
        <taxon>Alicyclobacillaceae</taxon>
        <taxon>Alicyclobacillus</taxon>
    </lineage>
</organism>
<proteinExistence type="inferred from homology"/>
<evidence type="ECO:0000256" key="13">
    <source>
        <dbReference type="RuleBase" id="RU365017"/>
    </source>
</evidence>
<evidence type="ECO:0000256" key="14">
    <source>
        <dbReference type="SAM" id="MobiDB-lite"/>
    </source>
</evidence>
<dbReference type="Pfam" id="PF20628">
    <property type="entry name" value="Dyp_perox_C"/>
    <property type="match status" value="1"/>
</dbReference>
<evidence type="ECO:0000256" key="10">
    <source>
        <dbReference type="ARBA" id="ARBA00033771"/>
    </source>
</evidence>